<evidence type="ECO:0000313" key="11">
    <source>
        <dbReference type="EMBL" id="KKN94689.1"/>
    </source>
</evidence>
<dbReference type="CDD" id="cd03241">
    <property type="entry name" value="ABC_RecN"/>
    <property type="match status" value="2"/>
</dbReference>
<comment type="similarity">
    <text evidence="2">Belongs to the RecN family.</text>
</comment>
<accession>A0A0F9USN5</accession>
<keyword evidence="5" id="KW-0227">DNA damage</keyword>
<dbReference type="NCBIfam" id="TIGR00634">
    <property type="entry name" value="recN"/>
    <property type="match status" value="1"/>
</dbReference>
<dbReference type="FunFam" id="3.40.50.300:FF:000319">
    <property type="entry name" value="DNA repair protein RecN"/>
    <property type="match status" value="1"/>
</dbReference>
<evidence type="ECO:0000256" key="3">
    <source>
        <dbReference type="ARBA" id="ARBA00021315"/>
    </source>
</evidence>
<protein>
    <recommendedName>
        <fullName evidence="3">DNA repair protein RecN</fullName>
    </recommendedName>
    <alternativeName>
        <fullName evidence="8">Recombination protein N</fullName>
    </alternativeName>
</protein>
<evidence type="ECO:0000256" key="8">
    <source>
        <dbReference type="ARBA" id="ARBA00033408"/>
    </source>
</evidence>
<reference evidence="11" key="1">
    <citation type="journal article" date="2015" name="Nature">
        <title>Complex archaea that bridge the gap between prokaryotes and eukaryotes.</title>
        <authorList>
            <person name="Spang A."/>
            <person name="Saw J.H."/>
            <person name="Jorgensen S.L."/>
            <person name="Zaremba-Niedzwiedzka K."/>
            <person name="Martijn J."/>
            <person name="Lind A.E."/>
            <person name="van Eijk R."/>
            <person name="Schleper C."/>
            <person name="Guy L."/>
            <person name="Ettema T.J."/>
        </authorList>
    </citation>
    <scope>NUCLEOTIDE SEQUENCE</scope>
</reference>
<dbReference type="Pfam" id="PF02463">
    <property type="entry name" value="SMC_N"/>
    <property type="match status" value="1"/>
</dbReference>
<proteinExistence type="inferred from homology"/>
<dbReference type="PANTHER" id="PTHR11059:SF0">
    <property type="entry name" value="DNA REPAIR PROTEIN RECN"/>
    <property type="match status" value="1"/>
</dbReference>
<evidence type="ECO:0000259" key="10">
    <source>
        <dbReference type="Pfam" id="PF02463"/>
    </source>
</evidence>
<comment type="function">
    <text evidence="1">May be involved in recombinational repair of damaged DNA.</text>
</comment>
<dbReference type="GO" id="GO:0005524">
    <property type="term" value="F:ATP binding"/>
    <property type="evidence" value="ECO:0007669"/>
    <property type="project" value="UniProtKB-KW"/>
</dbReference>
<evidence type="ECO:0000256" key="9">
    <source>
        <dbReference type="SAM" id="Coils"/>
    </source>
</evidence>
<dbReference type="SUPFAM" id="SSF52540">
    <property type="entry name" value="P-loop containing nucleoside triphosphate hydrolases"/>
    <property type="match status" value="1"/>
</dbReference>
<keyword evidence="6" id="KW-0067">ATP-binding</keyword>
<dbReference type="InterPro" id="IPR027417">
    <property type="entry name" value="P-loop_NTPase"/>
</dbReference>
<dbReference type="Gene3D" id="3.40.50.300">
    <property type="entry name" value="P-loop containing nucleotide triphosphate hydrolases"/>
    <property type="match status" value="2"/>
</dbReference>
<dbReference type="AlphaFoldDB" id="A0A0F9USN5"/>
<dbReference type="GO" id="GO:0006310">
    <property type="term" value="P:DNA recombination"/>
    <property type="evidence" value="ECO:0007669"/>
    <property type="project" value="InterPro"/>
</dbReference>
<evidence type="ECO:0000256" key="7">
    <source>
        <dbReference type="ARBA" id="ARBA00023204"/>
    </source>
</evidence>
<organism evidence="11">
    <name type="scientific">marine sediment metagenome</name>
    <dbReference type="NCBI Taxonomy" id="412755"/>
    <lineage>
        <taxon>unclassified sequences</taxon>
        <taxon>metagenomes</taxon>
        <taxon>ecological metagenomes</taxon>
    </lineage>
</organism>
<dbReference type="GO" id="GO:0009432">
    <property type="term" value="P:SOS response"/>
    <property type="evidence" value="ECO:0007669"/>
    <property type="project" value="TreeGrafter"/>
</dbReference>
<dbReference type="EMBL" id="LAZR01000076">
    <property type="protein sequence ID" value="KKN94689.1"/>
    <property type="molecule type" value="Genomic_DNA"/>
</dbReference>
<dbReference type="NCBIfam" id="NF008121">
    <property type="entry name" value="PRK10869.1"/>
    <property type="match status" value="1"/>
</dbReference>
<keyword evidence="9" id="KW-0175">Coiled coil</keyword>
<dbReference type="InterPro" id="IPR003395">
    <property type="entry name" value="RecF/RecN/SMC_N"/>
</dbReference>
<name>A0A0F9USN5_9ZZZZ</name>
<comment type="caution">
    <text evidence="11">The sequence shown here is derived from an EMBL/GenBank/DDBJ whole genome shotgun (WGS) entry which is preliminary data.</text>
</comment>
<evidence type="ECO:0000256" key="4">
    <source>
        <dbReference type="ARBA" id="ARBA00022741"/>
    </source>
</evidence>
<evidence type="ECO:0000256" key="5">
    <source>
        <dbReference type="ARBA" id="ARBA00022763"/>
    </source>
</evidence>
<keyword evidence="7" id="KW-0234">DNA repair</keyword>
<dbReference type="GO" id="GO:0006281">
    <property type="term" value="P:DNA repair"/>
    <property type="evidence" value="ECO:0007669"/>
    <property type="project" value="UniProtKB-KW"/>
</dbReference>
<feature type="coiled-coil region" evidence="9">
    <location>
        <begin position="158"/>
        <end position="229"/>
    </location>
</feature>
<dbReference type="GO" id="GO:0043590">
    <property type="term" value="C:bacterial nucleoid"/>
    <property type="evidence" value="ECO:0007669"/>
    <property type="project" value="TreeGrafter"/>
</dbReference>
<evidence type="ECO:0000256" key="1">
    <source>
        <dbReference type="ARBA" id="ARBA00003618"/>
    </source>
</evidence>
<dbReference type="FunFam" id="3.40.50.300:FF:000356">
    <property type="entry name" value="DNA repair protein RecN"/>
    <property type="match status" value="1"/>
</dbReference>
<keyword evidence="4" id="KW-0547">Nucleotide-binding</keyword>
<evidence type="ECO:0000256" key="2">
    <source>
        <dbReference type="ARBA" id="ARBA00009441"/>
    </source>
</evidence>
<feature type="domain" description="RecF/RecN/SMC N-terminal" evidence="10">
    <location>
        <begin position="1"/>
        <end position="508"/>
    </location>
</feature>
<dbReference type="InterPro" id="IPR004604">
    <property type="entry name" value="DNA_recomb/repair_RecN"/>
</dbReference>
<dbReference type="PIRSF" id="PIRSF003128">
    <property type="entry name" value="RecN"/>
    <property type="match status" value="1"/>
</dbReference>
<evidence type="ECO:0000256" key="6">
    <source>
        <dbReference type="ARBA" id="ARBA00022840"/>
    </source>
</evidence>
<feature type="coiled-coil region" evidence="9">
    <location>
        <begin position="342"/>
        <end position="369"/>
    </location>
</feature>
<sequence>MLTQLAIQDFAIVDHLELDLTGGMTAITGETGAGKSILLGALGLCLGERADAGSVRHGRERTNLSARFDIQHLPAAVEWLHSRELPADECLLRRVVTANGRSKAWINGHPVTISDLKSLGEQLIQIHGQHAHHALMREETHLTLLDDYADLNAATTQLADTFREWRNARRKLKKLREEGSEVEAKRQLLRYQVEELDQLGLAEGELATLEEEQHTLAHAEETLRETQFAADCCASDEGGALSLLNQAFAHLSALPGSDKGTLANTLAMLSDARIQVEEASSELNRLASTTELDPERLAWVEERMTDVHRIARKHHIAPEELYALHADLQREVAQLEEGGGDLEALSAQVVEYRERYRQEAKKISESRQKAALRLGKEVQQQLAFLAMGKARFEVEVTGKDAPSPEGLDRVQFLISANPGQPARPLTKVASGGELSRISLAIQVVAATHSTVPSLIFDEVDVGISGATAEIVGQLLRKLGENGQVMTVTHLPQVAAQAHQHLHIEKQAKRDTTLTQMALLDEHGRISELARMLGGVTLSDQTLAHAREMLHASQRPPH</sequence>
<gene>
    <name evidence="11" type="ORF">LCGC14_0185050</name>
</gene>
<dbReference type="PANTHER" id="PTHR11059">
    <property type="entry name" value="DNA REPAIR PROTEIN RECN"/>
    <property type="match status" value="1"/>
</dbReference>